<proteinExistence type="predicted"/>
<organism evidence="1 2">
    <name type="scientific">Rhizobium rhizoryzae</name>
    <dbReference type="NCBI Taxonomy" id="451876"/>
    <lineage>
        <taxon>Bacteria</taxon>
        <taxon>Pseudomonadati</taxon>
        <taxon>Pseudomonadota</taxon>
        <taxon>Alphaproteobacteria</taxon>
        <taxon>Hyphomicrobiales</taxon>
        <taxon>Rhizobiaceae</taxon>
        <taxon>Rhizobium/Agrobacterium group</taxon>
        <taxon>Rhizobium</taxon>
    </lineage>
</organism>
<evidence type="ECO:0000313" key="2">
    <source>
        <dbReference type="Proteomes" id="UP000519897"/>
    </source>
</evidence>
<dbReference type="Proteomes" id="UP000519897">
    <property type="component" value="Unassembled WGS sequence"/>
</dbReference>
<sequence length="57" mass="6084">MNALSQSKPQSKLFQVVFIGGTSVTVGAENSLKAQQKAIRSNPGMIKQVKILRGAAR</sequence>
<keyword evidence="2" id="KW-1185">Reference proteome</keyword>
<name>A0A7W6LMY6_9HYPH</name>
<dbReference type="RefSeq" id="WP_165137743.1">
    <property type="nucleotide sequence ID" value="NZ_CP049252.1"/>
</dbReference>
<reference evidence="1 2" key="1">
    <citation type="submission" date="2020-08" db="EMBL/GenBank/DDBJ databases">
        <title>Genomic Encyclopedia of Type Strains, Phase IV (KMG-IV): sequencing the most valuable type-strain genomes for metagenomic binning, comparative biology and taxonomic classification.</title>
        <authorList>
            <person name="Goeker M."/>
        </authorList>
    </citation>
    <scope>NUCLEOTIDE SEQUENCE [LARGE SCALE GENOMIC DNA]</scope>
    <source>
        <strain evidence="1 2">DSM 29514</strain>
    </source>
</reference>
<comment type="caution">
    <text evidence="1">The sequence shown here is derived from an EMBL/GenBank/DDBJ whole genome shotgun (WGS) entry which is preliminary data.</text>
</comment>
<gene>
    <name evidence="1" type="ORF">GGQ72_004620</name>
</gene>
<accession>A0A7W6LMY6</accession>
<protein>
    <submittedName>
        <fullName evidence="1">Uncharacterized protein</fullName>
    </submittedName>
</protein>
<dbReference type="AlphaFoldDB" id="A0A7W6LMY6"/>
<evidence type="ECO:0000313" key="1">
    <source>
        <dbReference type="EMBL" id="MBB4146051.1"/>
    </source>
</evidence>
<dbReference type="EMBL" id="JACIEC010000016">
    <property type="protein sequence ID" value="MBB4146051.1"/>
    <property type="molecule type" value="Genomic_DNA"/>
</dbReference>